<dbReference type="CDD" id="cd04301">
    <property type="entry name" value="NAT_SF"/>
    <property type="match status" value="1"/>
</dbReference>
<dbReference type="GO" id="GO:0003700">
    <property type="term" value="F:DNA-binding transcription factor activity"/>
    <property type="evidence" value="ECO:0007669"/>
    <property type="project" value="InterPro"/>
</dbReference>
<evidence type="ECO:0000313" key="4">
    <source>
        <dbReference type="EMBL" id="ROS41180.1"/>
    </source>
</evidence>
<evidence type="ECO:0000259" key="2">
    <source>
        <dbReference type="PROSITE" id="PS50995"/>
    </source>
</evidence>
<dbReference type="InterPro" id="IPR011991">
    <property type="entry name" value="ArsR-like_HTH"/>
</dbReference>
<reference evidence="4 5" key="1">
    <citation type="submission" date="2018-11" db="EMBL/GenBank/DDBJ databases">
        <title>Sequencing the genomes of 1000 actinobacteria strains.</title>
        <authorList>
            <person name="Klenk H.-P."/>
        </authorList>
    </citation>
    <scope>NUCLEOTIDE SEQUENCE [LARGE SCALE GENOMIC DNA]</scope>
    <source>
        <strain evidence="4 5">DSM 44348</strain>
    </source>
</reference>
<dbReference type="Proteomes" id="UP000274843">
    <property type="component" value="Unassembled WGS sequence"/>
</dbReference>
<gene>
    <name evidence="4" type="ORF">EDD35_3532</name>
</gene>
<dbReference type="PRINTS" id="PR00598">
    <property type="entry name" value="HTHMARR"/>
</dbReference>
<evidence type="ECO:0000313" key="5">
    <source>
        <dbReference type="Proteomes" id="UP000274843"/>
    </source>
</evidence>
<dbReference type="CDD" id="cd00090">
    <property type="entry name" value="HTH_ARSR"/>
    <property type="match status" value="1"/>
</dbReference>
<dbReference type="PROSITE" id="PS51186">
    <property type="entry name" value="GNAT"/>
    <property type="match status" value="1"/>
</dbReference>
<evidence type="ECO:0000259" key="3">
    <source>
        <dbReference type="PROSITE" id="PS51186"/>
    </source>
</evidence>
<dbReference type="PROSITE" id="PS50995">
    <property type="entry name" value="HTH_MARR_2"/>
    <property type="match status" value="1"/>
</dbReference>
<dbReference type="InterPro" id="IPR016181">
    <property type="entry name" value="Acyl_CoA_acyltransferase"/>
</dbReference>
<keyword evidence="5" id="KW-1185">Reference proteome</keyword>
<protein>
    <submittedName>
        <fullName evidence="4">MarR family transcriptional regulator with acetyltransferase activity</fullName>
    </submittedName>
</protein>
<dbReference type="SMART" id="SM00347">
    <property type="entry name" value="HTH_MARR"/>
    <property type="match status" value="1"/>
</dbReference>
<dbReference type="SUPFAM" id="SSF55729">
    <property type="entry name" value="Acyl-CoA N-acyltransferases (Nat)"/>
    <property type="match status" value="1"/>
</dbReference>
<dbReference type="InterPro" id="IPR000835">
    <property type="entry name" value="HTH_MarR-typ"/>
</dbReference>
<dbReference type="Pfam" id="PF00583">
    <property type="entry name" value="Acetyltransf_1"/>
    <property type="match status" value="1"/>
</dbReference>
<dbReference type="InterPro" id="IPR036390">
    <property type="entry name" value="WH_DNA-bd_sf"/>
</dbReference>
<dbReference type="GO" id="GO:0008080">
    <property type="term" value="F:N-acetyltransferase activity"/>
    <property type="evidence" value="ECO:0007669"/>
    <property type="project" value="InterPro"/>
</dbReference>
<dbReference type="AlphaFoldDB" id="A0A3N2GY91"/>
<dbReference type="RefSeq" id="WP_123684417.1">
    <property type="nucleotide sequence ID" value="NZ_JBHXPN010000004.1"/>
</dbReference>
<feature type="domain" description="N-acetyltransferase" evidence="3">
    <location>
        <begin position="152"/>
        <end position="306"/>
    </location>
</feature>
<sequence>MNSLPLLDRITQVRAFNRLYTGLIGVLEEGLVGSDYSLGEARVLYELAQEGVTEVAELRRRLDLDAGYASRLLGRLESRGLLVRERHETDGRRQLVRLTEAGRAEQQVLEDRTVEQIGQLLSRLTDDDQHRLVTSMRTIRHLVGEREPAPALVLRPPRPGDFGWVVQRNGAIYAQEYGWDATYEALVARIIADYVDHYDPAREAGWIAELGGERVGSVFCVRGSDDKTAKLRLLLVEPHARGRGVGKRLVDECLAFARAHGYTTMELWTNSVLVAARHIYRRAGFELVDSQPHHSFGHDLVGETWRREL</sequence>
<dbReference type="PANTHER" id="PTHR13947:SF37">
    <property type="entry name" value="LD18367P"/>
    <property type="match status" value="1"/>
</dbReference>
<feature type="domain" description="HTH marR-type" evidence="2">
    <location>
        <begin position="1"/>
        <end position="141"/>
    </location>
</feature>
<organism evidence="4 5">
    <name type="scientific">Amycolatopsis thermoflava</name>
    <dbReference type="NCBI Taxonomy" id="84480"/>
    <lineage>
        <taxon>Bacteria</taxon>
        <taxon>Bacillati</taxon>
        <taxon>Actinomycetota</taxon>
        <taxon>Actinomycetes</taxon>
        <taxon>Pseudonocardiales</taxon>
        <taxon>Pseudonocardiaceae</taxon>
        <taxon>Amycolatopsis</taxon>
        <taxon>Amycolatopsis methanolica group</taxon>
    </lineage>
</organism>
<dbReference type="InterPro" id="IPR036388">
    <property type="entry name" value="WH-like_DNA-bd_sf"/>
</dbReference>
<comment type="caution">
    <text evidence="4">The sequence shown here is derived from an EMBL/GenBank/DDBJ whole genome shotgun (WGS) entry which is preliminary data.</text>
</comment>
<dbReference type="PANTHER" id="PTHR13947">
    <property type="entry name" value="GNAT FAMILY N-ACETYLTRANSFERASE"/>
    <property type="match status" value="1"/>
</dbReference>
<accession>A0A3N2GY91</accession>
<dbReference type="GeneID" id="301844897"/>
<keyword evidence="1 4" id="KW-0808">Transferase</keyword>
<dbReference type="SUPFAM" id="SSF46785">
    <property type="entry name" value="Winged helix' DNA-binding domain"/>
    <property type="match status" value="1"/>
</dbReference>
<dbReference type="InterPro" id="IPR050769">
    <property type="entry name" value="NAT_camello-type"/>
</dbReference>
<evidence type="ECO:0000256" key="1">
    <source>
        <dbReference type="ARBA" id="ARBA00022679"/>
    </source>
</evidence>
<name>A0A3N2GY91_9PSEU</name>
<dbReference type="Pfam" id="PF12802">
    <property type="entry name" value="MarR_2"/>
    <property type="match status" value="1"/>
</dbReference>
<dbReference type="InterPro" id="IPR000182">
    <property type="entry name" value="GNAT_dom"/>
</dbReference>
<dbReference type="EMBL" id="RKHY01000001">
    <property type="protein sequence ID" value="ROS41180.1"/>
    <property type="molecule type" value="Genomic_DNA"/>
</dbReference>
<dbReference type="Gene3D" id="1.10.10.10">
    <property type="entry name" value="Winged helix-like DNA-binding domain superfamily/Winged helix DNA-binding domain"/>
    <property type="match status" value="1"/>
</dbReference>
<proteinExistence type="predicted"/>
<dbReference type="Gene3D" id="3.40.630.30">
    <property type="match status" value="1"/>
</dbReference>